<feature type="region of interest" description="Disordered" evidence="1">
    <location>
        <begin position="1"/>
        <end position="25"/>
    </location>
</feature>
<accession>A0A8I2YLX7</accession>
<organism evidence="2 3">
    <name type="scientific">Boletus reticuloceps</name>
    <dbReference type="NCBI Taxonomy" id="495285"/>
    <lineage>
        <taxon>Eukaryota</taxon>
        <taxon>Fungi</taxon>
        <taxon>Dikarya</taxon>
        <taxon>Basidiomycota</taxon>
        <taxon>Agaricomycotina</taxon>
        <taxon>Agaricomycetes</taxon>
        <taxon>Agaricomycetidae</taxon>
        <taxon>Boletales</taxon>
        <taxon>Boletineae</taxon>
        <taxon>Boletaceae</taxon>
        <taxon>Boletoideae</taxon>
        <taxon>Boletus</taxon>
    </lineage>
</organism>
<evidence type="ECO:0000313" key="3">
    <source>
        <dbReference type="Proteomes" id="UP000683000"/>
    </source>
</evidence>
<sequence length="67" mass="7296">MDIDVDDAEAEADESSEGEDGEEDLEKVKALKVDDIFEPVVSSTTIFTLFACICSMTPPILVDTLLE</sequence>
<protein>
    <submittedName>
        <fullName evidence="2">Uncharacterized protein</fullName>
    </submittedName>
</protein>
<reference evidence="2" key="1">
    <citation type="submission" date="2021-03" db="EMBL/GenBank/DDBJ databases">
        <title>Evolutionary innovations through gain and loss of genes in the ectomycorrhizal Boletales.</title>
        <authorList>
            <person name="Wu G."/>
            <person name="Miyauchi S."/>
            <person name="Morin E."/>
            <person name="Yang Z.-L."/>
            <person name="Xu J."/>
            <person name="Martin F.M."/>
        </authorList>
    </citation>
    <scope>NUCLEOTIDE SEQUENCE</scope>
    <source>
        <strain evidence="2">BR01</strain>
    </source>
</reference>
<comment type="caution">
    <text evidence="2">The sequence shown here is derived from an EMBL/GenBank/DDBJ whole genome shotgun (WGS) entry which is preliminary data.</text>
</comment>
<gene>
    <name evidence="2" type="ORF">JVT61DRAFT_6339</name>
</gene>
<dbReference type="AlphaFoldDB" id="A0A8I2YLX7"/>
<evidence type="ECO:0000256" key="1">
    <source>
        <dbReference type="SAM" id="MobiDB-lite"/>
    </source>
</evidence>
<evidence type="ECO:0000313" key="2">
    <source>
        <dbReference type="EMBL" id="KAG6373672.1"/>
    </source>
</evidence>
<dbReference type="Proteomes" id="UP000683000">
    <property type="component" value="Unassembled WGS sequence"/>
</dbReference>
<proteinExistence type="predicted"/>
<keyword evidence="3" id="KW-1185">Reference proteome</keyword>
<name>A0A8I2YLX7_9AGAM</name>
<dbReference type="EMBL" id="JAGFBS010000021">
    <property type="protein sequence ID" value="KAG6373672.1"/>
    <property type="molecule type" value="Genomic_DNA"/>
</dbReference>